<keyword evidence="1" id="KW-0472">Membrane</keyword>
<accession>A0ABP1GX98</accession>
<protein>
    <submittedName>
        <fullName evidence="2">Uncharacterized protein</fullName>
    </submittedName>
</protein>
<dbReference type="EMBL" id="CAXDID020000013">
    <property type="protein sequence ID" value="CAL5981421.1"/>
    <property type="molecule type" value="Genomic_DNA"/>
</dbReference>
<dbReference type="Proteomes" id="UP001642409">
    <property type="component" value="Unassembled WGS sequence"/>
</dbReference>
<comment type="caution">
    <text evidence="2">The sequence shown here is derived from an EMBL/GenBank/DDBJ whole genome shotgun (WGS) entry which is preliminary data.</text>
</comment>
<keyword evidence="3" id="KW-1185">Reference proteome</keyword>
<name>A0ABP1GX98_9EUKA</name>
<evidence type="ECO:0000313" key="3">
    <source>
        <dbReference type="Proteomes" id="UP001642409"/>
    </source>
</evidence>
<gene>
    <name evidence="2" type="ORF">HINF_LOCUS6647</name>
</gene>
<evidence type="ECO:0000256" key="1">
    <source>
        <dbReference type="SAM" id="Phobius"/>
    </source>
</evidence>
<evidence type="ECO:0000313" key="2">
    <source>
        <dbReference type="EMBL" id="CAL5981421.1"/>
    </source>
</evidence>
<keyword evidence="1" id="KW-0812">Transmembrane</keyword>
<sequence>MILVQVFHLNCFDLNSSVIYLRQTRQVIFQAWPSTTLNFDQYYICNTIVSNKNFTMNVQIGTSVFSTTALVAFDSASVLQLTLNCAAASSCVYSEVNKYSIALFTLNFPDDDITIQSAAGSLRNRIFDRLSCKVSASALVSLELGQEKILASASPVDECAVRPTSENINIIAYINNSPISLTPVNLSAPPFSLPSILQPNFIKYVNSLPFVCATRPDRDNCVVLARQMLQNEFTNFVGGSRNKINVRYQGSVVEFDQNIKFLFTKIQSQQEQDCYSSSVLTFYEKYLRIEAYPGACGKCSLAYFATLFSYDSVYLKIIMNTNQDYSGFTYQNEYKVKDYVLGTKFDRVLTCEMMTDVEACKTQLPLLIKHRKENSSIQLAIIFKYQDAVVYKSLYTPQIAQTLIQAANVTIFDHQICVKYQPVANGYVDIQVVLHEFTFDMNILTDTKIQVYCNELTPDYLSIVQKIEKQKLSLVGQAKIGSQIINDVHVLLILKDSRPTFVWIIAATLILISFCTILYLALRQK</sequence>
<feature type="transmembrane region" description="Helical" evidence="1">
    <location>
        <begin position="501"/>
        <end position="522"/>
    </location>
</feature>
<keyword evidence="1" id="KW-1133">Transmembrane helix</keyword>
<organism evidence="2 3">
    <name type="scientific">Hexamita inflata</name>
    <dbReference type="NCBI Taxonomy" id="28002"/>
    <lineage>
        <taxon>Eukaryota</taxon>
        <taxon>Metamonada</taxon>
        <taxon>Diplomonadida</taxon>
        <taxon>Hexamitidae</taxon>
        <taxon>Hexamitinae</taxon>
        <taxon>Hexamita</taxon>
    </lineage>
</organism>
<proteinExistence type="predicted"/>
<reference evidence="2 3" key="1">
    <citation type="submission" date="2024-07" db="EMBL/GenBank/DDBJ databases">
        <authorList>
            <person name="Akdeniz Z."/>
        </authorList>
    </citation>
    <scope>NUCLEOTIDE SEQUENCE [LARGE SCALE GENOMIC DNA]</scope>
</reference>